<sequence length="333" mass="35614">MGVGLLWAWSWVGKSCSAWASPTRPPVGLTRLGWGWMEASLPWSGSPRAQWSSWKDGQSPMAGSSHVLPRRHCTQGQAGGSLSGDCFFRTSTRAGDFGDCRLQRGRRQKWGECSRNGRNQLGPGGFHPVLTLAGLYCPGDSQPGFPGAGSVEPKGRMHSRWASAAHSHFLTGLFSASKSQPPATHPLASGGEAGLPLPVLPSPVQTQGQGVWVSPLVSRAPLISPHSPRLLATPQLALGAAAVARRGRSSGHSTCAHHVAQATCTWGTVCACRVVSTKPELGEVLQFGFAAQQDRWGGRRDSSQWRSQDWPCMRCPLGVQACPGPLQRERLCF</sequence>
<dbReference type="RefSeq" id="XP_057391783.1">
    <property type="nucleotide sequence ID" value="XM_057535800.1"/>
</dbReference>
<keyword evidence="1" id="KW-0732">Signal</keyword>
<keyword evidence="2" id="KW-1185">Reference proteome</keyword>
<dbReference type="Proteomes" id="UP001652580">
    <property type="component" value="Chromosome 20"/>
</dbReference>
<protein>
    <submittedName>
        <fullName evidence="3">Uncharacterized protein LOC130705882</fullName>
    </submittedName>
</protein>
<proteinExistence type="predicted"/>
<name>A0ABM3SPK8_BALAC</name>
<evidence type="ECO:0000313" key="2">
    <source>
        <dbReference type="Proteomes" id="UP001652580"/>
    </source>
</evidence>
<evidence type="ECO:0000313" key="3">
    <source>
        <dbReference type="RefSeq" id="XP_057391783.1"/>
    </source>
</evidence>
<feature type="chain" id="PRO_5045036109" evidence="1">
    <location>
        <begin position="21"/>
        <end position="333"/>
    </location>
</feature>
<accession>A0ABM3SPK8</accession>
<feature type="signal peptide" evidence="1">
    <location>
        <begin position="1"/>
        <end position="20"/>
    </location>
</feature>
<evidence type="ECO:0000256" key="1">
    <source>
        <dbReference type="SAM" id="SignalP"/>
    </source>
</evidence>
<gene>
    <name evidence="3" type="primary">LOC130705882</name>
</gene>
<reference evidence="3" key="1">
    <citation type="submission" date="2025-08" db="UniProtKB">
        <authorList>
            <consortium name="RefSeq"/>
        </authorList>
    </citation>
    <scope>IDENTIFICATION</scope>
</reference>
<organism evidence="2 3">
    <name type="scientific">Balaenoptera acutorostrata</name>
    <name type="common">Common minke whale</name>
    <name type="synonym">Balaena rostrata</name>
    <dbReference type="NCBI Taxonomy" id="9767"/>
    <lineage>
        <taxon>Eukaryota</taxon>
        <taxon>Metazoa</taxon>
        <taxon>Chordata</taxon>
        <taxon>Craniata</taxon>
        <taxon>Vertebrata</taxon>
        <taxon>Euteleostomi</taxon>
        <taxon>Mammalia</taxon>
        <taxon>Eutheria</taxon>
        <taxon>Laurasiatheria</taxon>
        <taxon>Artiodactyla</taxon>
        <taxon>Whippomorpha</taxon>
        <taxon>Cetacea</taxon>
        <taxon>Mysticeti</taxon>
        <taxon>Balaenopteridae</taxon>
        <taxon>Balaenoptera</taxon>
    </lineage>
</organism>
<dbReference type="GeneID" id="130705882"/>